<keyword evidence="4" id="KW-1185">Reference proteome</keyword>
<protein>
    <recommendedName>
        <fullName evidence="5">Lipoprotein</fullName>
    </recommendedName>
</protein>
<feature type="region of interest" description="Disordered" evidence="1">
    <location>
        <begin position="20"/>
        <end position="69"/>
    </location>
</feature>
<evidence type="ECO:0000256" key="1">
    <source>
        <dbReference type="SAM" id="MobiDB-lite"/>
    </source>
</evidence>
<organism evidence="3 4">
    <name type="scientific">Bordetella trematum</name>
    <dbReference type="NCBI Taxonomy" id="123899"/>
    <lineage>
        <taxon>Bacteria</taxon>
        <taxon>Pseudomonadati</taxon>
        <taxon>Pseudomonadota</taxon>
        <taxon>Betaproteobacteria</taxon>
        <taxon>Burkholderiales</taxon>
        <taxon>Alcaligenaceae</taxon>
        <taxon>Bordetella</taxon>
    </lineage>
</organism>
<evidence type="ECO:0000313" key="4">
    <source>
        <dbReference type="Proteomes" id="UP000076825"/>
    </source>
</evidence>
<evidence type="ECO:0008006" key="5">
    <source>
        <dbReference type="Google" id="ProtNLM"/>
    </source>
</evidence>
<dbReference type="AlphaFoldDB" id="A0A157Q973"/>
<dbReference type="Proteomes" id="UP000076825">
    <property type="component" value="Chromosome 1"/>
</dbReference>
<feature type="region of interest" description="Disordered" evidence="1">
    <location>
        <begin position="80"/>
        <end position="99"/>
    </location>
</feature>
<proteinExistence type="predicted"/>
<dbReference type="eggNOG" id="ENOG50301HX">
    <property type="taxonomic scope" value="Bacteria"/>
</dbReference>
<dbReference type="GeneID" id="56588475"/>
<sequence>MLRSLSASCLASLLLTLGAPASADPAPAKTEGPAPAGAQPDSAAAAQADPSTPAPVTQPPAPPQTVRLLQGKLAIELPEGFNAAPLPPGDASEGTAGASGMLYTSNERRQVVVVSEAPLPGKLAAADDDKVFLQGAAQGYVTQQKQASAEYDVTAQDSLRSGSLGLQRINARGNYAGTPTLNTSLLAGSGPKLAVVQVISRADDVQSHQALVQEMLQRLPPPAPATRPAAPAARK</sequence>
<dbReference type="KEGG" id="btrm:SAMEA390648700102"/>
<name>A0A157Q973_9BORD</name>
<dbReference type="OrthoDB" id="8640606at2"/>
<accession>A0A157Q973</accession>
<dbReference type="RefSeq" id="WP_052125685.1">
    <property type="nucleotide sequence ID" value="NZ_CP016340.1"/>
</dbReference>
<feature type="compositionally biased region" description="Low complexity" evidence="1">
    <location>
        <begin position="32"/>
        <end position="51"/>
    </location>
</feature>
<feature type="signal peptide" evidence="2">
    <location>
        <begin position="1"/>
        <end position="23"/>
    </location>
</feature>
<feature type="chain" id="PRO_5009816603" description="Lipoprotein" evidence="2">
    <location>
        <begin position="24"/>
        <end position="235"/>
    </location>
</feature>
<dbReference type="PATRIC" id="fig|123899.6.peg.94"/>
<keyword evidence="2" id="KW-0732">Signal</keyword>
<evidence type="ECO:0000313" key="3">
    <source>
        <dbReference type="EMBL" id="SAI66117.1"/>
    </source>
</evidence>
<feature type="compositionally biased region" description="Pro residues" evidence="1">
    <location>
        <begin position="52"/>
        <end position="63"/>
    </location>
</feature>
<dbReference type="EMBL" id="LT546645">
    <property type="protein sequence ID" value="SAI66117.1"/>
    <property type="molecule type" value="Genomic_DNA"/>
</dbReference>
<reference evidence="3 4" key="1">
    <citation type="submission" date="2016-04" db="EMBL/GenBank/DDBJ databases">
        <authorList>
            <consortium name="Pathogen Informatics"/>
        </authorList>
    </citation>
    <scope>NUCLEOTIDE SEQUENCE [LARGE SCALE GENOMIC DNA]</scope>
    <source>
        <strain evidence="3 4">H044680328</strain>
    </source>
</reference>
<gene>
    <name evidence="3" type="ORF">SAMEA3906487_00102</name>
</gene>
<evidence type="ECO:0000256" key="2">
    <source>
        <dbReference type="SAM" id="SignalP"/>
    </source>
</evidence>